<comment type="caution">
    <text evidence="3">The sequence shown here is derived from an EMBL/GenBank/DDBJ whole genome shotgun (WGS) entry which is preliminary data.</text>
</comment>
<dbReference type="EMBL" id="JAMZDX010000002">
    <property type="protein sequence ID" value="MCP2309363.1"/>
    <property type="molecule type" value="Genomic_DNA"/>
</dbReference>
<dbReference type="Gene3D" id="3.40.50.1000">
    <property type="entry name" value="HAD superfamily/HAD-like"/>
    <property type="match status" value="1"/>
</dbReference>
<dbReference type="InterPro" id="IPR023214">
    <property type="entry name" value="HAD_sf"/>
</dbReference>
<dbReference type="InterPro" id="IPR036412">
    <property type="entry name" value="HAD-like_sf"/>
</dbReference>
<reference evidence="3 4" key="1">
    <citation type="submission" date="2022-06" db="EMBL/GenBank/DDBJ databases">
        <title>Sequencing the genomes of 1000 actinobacteria strains.</title>
        <authorList>
            <person name="Klenk H.-P."/>
        </authorList>
    </citation>
    <scope>NUCLEOTIDE SEQUENCE [LARGE SCALE GENOMIC DNA]</scope>
    <source>
        <strain evidence="3 4">DSM 41656</strain>
    </source>
</reference>
<feature type="chain" id="PRO_5047371597" evidence="2">
    <location>
        <begin position="28"/>
        <end position="209"/>
    </location>
</feature>
<evidence type="ECO:0000313" key="3">
    <source>
        <dbReference type="EMBL" id="MCP2309363.1"/>
    </source>
</evidence>
<dbReference type="SUPFAM" id="SSF56784">
    <property type="entry name" value="HAD-like"/>
    <property type="match status" value="1"/>
</dbReference>
<dbReference type="InterPro" id="IPR005519">
    <property type="entry name" value="Acid_phosphat_B-like"/>
</dbReference>
<protein>
    <submittedName>
        <fullName evidence="3">Secreted acid phosphatase</fullName>
    </submittedName>
</protein>
<accession>A0ABT1IW45</accession>
<evidence type="ECO:0000256" key="1">
    <source>
        <dbReference type="ARBA" id="ARBA00022729"/>
    </source>
</evidence>
<evidence type="ECO:0000313" key="4">
    <source>
        <dbReference type="Proteomes" id="UP001206483"/>
    </source>
</evidence>
<name>A0ABT1IW45_9ACTN</name>
<evidence type="ECO:0000256" key="2">
    <source>
        <dbReference type="SAM" id="SignalP"/>
    </source>
</evidence>
<dbReference type="RefSeq" id="WP_253796403.1">
    <property type="nucleotide sequence ID" value="NZ_BAAAUB010000025.1"/>
</dbReference>
<dbReference type="PANTHER" id="PTHR31284">
    <property type="entry name" value="ACID PHOSPHATASE-LIKE PROTEIN"/>
    <property type="match status" value="1"/>
</dbReference>
<gene>
    <name evidence="3" type="ORF">FHR36_002487</name>
</gene>
<dbReference type="Pfam" id="PF03767">
    <property type="entry name" value="Acid_phosphat_B"/>
    <property type="match status" value="2"/>
</dbReference>
<keyword evidence="4" id="KW-1185">Reference proteome</keyword>
<proteinExistence type="predicted"/>
<keyword evidence="1 2" id="KW-0732">Signal</keyword>
<dbReference type="PANTHER" id="PTHR31284:SF10">
    <property type="entry name" value="ACID PHOSPHATASE-LIKE PROTEIN"/>
    <property type="match status" value="1"/>
</dbReference>
<dbReference type="Proteomes" id="UP001206483">
    <property type="component" value="Unassembled WGS sequence"/>
</dbReference>
<organism evidence="3 4">
    <name type="scientific">Kitasatospora paracochleata</name>
    <dbReference type="NCBI Taxonomy" id="58354"/>
    <lineage>
        <taxon>Bacteria</taxon>
        <taxon>Bacillati</taxon>
        <taxon>Actinomycetota</taxon>
        <taxon>Actinomycetes</taxon>
        <taxon>Kitasatosporales</taxon>
        <taxon>Streptomycetaceae</taxon>
        <taxon>Kitasatospora</taxon>
    </lineage>
</organism>
<feature type="signal peptide" evidence="2">
    <location>
        <begin position="1"/>
        <end position="27"/>
    </location>
</feature>
<sequence>MSIRTKLAVTATLTAAITAGLAAPAVAAPAAPAPAVAPQGTVASSGSTVTEQQWLADVAAAIAPARAYVEQRTAEPTDGTPAIVFDIDNTTLATHFHPLTMPGISPVLELAQYAHERGVAIIFVTARVDFIEPVTRYSLDKAGYTVDELHGRGLCDLFKSVQQYKTDERIAVENEGYTIIASVGNNWTDLDGGHAERTFKLPDYNGLLS</sequence>